<organism evidence="1 2">
    <name type="scientific">Entomophthora muscae</name>
    <dbReference type="NCBI Taxonomy" id="34485"/>
    <lineage>
        <taxon>Eukaryota</taxon>
        <taxon>Fungi</taxon>
        <taxon>Fungi incertae sedis</taxon>
        <taxon>Zoopagomycota</taxon>
        <taxon>Entomophthoromycotina</taxon>
        <taxon>Entomophthoromycetes</taxon>
        <taxon>Entomophthorales</taxon>
        <taxon>Entomophthoraceae</taxon>
        <taxon>Entomophthora</taxon>
    </lineage>
</organism>
<dbReference type="EMBL" id="QTSX02000001">
    <property type="protein sequence ID" value="KAJ9090627.1"/>
    <property type="molecule type" value="Genomic_DNA"/>
</dbReference>
<evidence type="ECO:0000313" key="1">
    <source>
        <dbReference type="EMBL" id="KAJ9090627.1"/>
    </source>
</evidence>
<sequence length="644" mass="71625">MIDNPHKEAMRRAVVQLLQQQRQRVDSELSSATENAVSTLAFLAQLYIGSLARSSKHFAELAGRSKANALDVAQSLEENQVNFKELMAFAQDTIDDPKLTSQSAQDLVAGIEDPVFYEYADLPDGYEYTESLGLSEYSDSETVDPLPDSKIFPTPTPQELLVNRIPLPIVDDALKSPDKTQPQHTAPLASEDTNLVEATPIINVPAIETADKTAPEEGTEVWRALLKRRRGLCQVEADKNSRPLYAEHDELYRTSYSALKRDDSDCYFPGDQGTLDVGSFASDPPSGNKATINHTIAPYQTPITPLFYNSVLSSFLPKFLTSASQPLRPEEHEQLGQAPLPSWVSVPEPAVVPASQPNPVMRIVAKVASPVGSPATLIKIKLPKKEKEQGSTSKRKPKAKSSEKPSAKSKLSSKPRKPYDMTWKFNSKALLSKAAQRGMSSFTPSSRKLLETPKLTSQVRDATERSTSSNEGLSSPSPDTQPDFPSGSHDEWHNGTCVDDRPKITLKFKVPSPKDATPKVVLRLPPHVAIDEEFPEDPRPPQDLKRGYDELAPSAINCFCPEYDIDHGTMMVSCDRCEQWFHGTCVRILTKEDLPDSWFCDRCVHRTAKTKNQKRPKHRHPASDADEFFNRPTSPRSQMLKPKW</sequence>
<accession>A0ACC2UUZ7</accession>
<proteinExistence type="predicted"/>
<gene>
    <name evidence="1" type="ORF">DSO57_1000478</name>
</gene>
<keyword evidence="2" id="KW-1185">Reference proteome</keyword>
<comment type="caution">
    <text evidence="1">The sequence shown here is derived from an EMBL/GenBank/DDBJ whole genome shotgun (WGS) entry which is preliminary data.</text>
</comment>
<name>A0ACC2UUZ7_9FUNG</name>
<protein>
    <submittedName>
        <fullName evidence="1">Uncharacterized protein</fullName>
    </submittedName>
</protein>
<reference evidence="1" key="1">
    <citation type="submission" date="2022-04" db="EMBL/GenBank/DDBJ databases">
        <title>Genome of the entomopathogenic fungus Entomophthora muscae.</title>
        <authorList>
            <person name="Elya C."/>
            <person name="Lovett B.R."/>
            <person name="Lee E."/>
            <person name="Macias A.M."/>
            <person name="Hajek A.E."/>
            <person name="De Bivort B.L."/>
            <person name="Kasson M.T."/>
            <person name="De Fine Licht H.H."/>
            <person name="Stajich J.E."/>
        </authorList>
    </citation>
    <scope>NUCLEOTIDE SEQUENCE</scope>
    <source>
        <strain evidence="1">Berkeley</strain>
    </source>
</reference>
<dbReference type="Proteomes" id="UP001165960">
    <property type="component" value="Unassembled WGS sequence"/>
</dbReference>
<evidence type="ECO:0000313" key="2">
    <source>
        <dbReference type="Proteomes" id="UP001165960"/>
    </source>
</evidence>